<dbReference type="eggNOG" id="ENOG50342ZN">
    <property type="taxonomic scope" value="Bacteria"/>
</dbReference>
<keyword evidence="1" id="KW-0472">Membrane</keyword>
<keyword evidence="3" id="KW-1185">Reference proteome</keyword>
<feature type="transmembrane region" description="Helical" evidence="1">
    <location>
        <begin position="28"/>
        <end position="49"/>
    </location>
</feature>
<sequence>MIFSMLLSLSISVFSTHLCNLLNFMGSLILPCKLLCLVFSLCQLSYCSLTANKLRFSHLRINCLSLTRRMLGCLVILPCVLLAPATYAEISISEVQPLKFPTALMHFNKNTVVEVNWKGEIGNSTNTTLLDDDYHQGRYLVTSDTNLPISLDFISLANEPFVDLNRIRVRYKNKTYTSFPVSGLVNPGVNGEFVEIGAKLIANKKNSQGVKNPQYIISIQEQ</sequence>
<organism evidence="2 3">
    <name type="scientific">Shewanella denitrificans (strain OS217 / ATCC BAA-1090 / DSM 15013)</name>
    <dbReference type="NCBI Taxonomy" id="318161"/>
    <lineage>
        <taxon>Bacteria</taxon>
        <taxon>Pseudomonadati</taxon>
        <taxon>Pseudomonadota</taxon>
        <taxon>Gammaproteobacteria</taxon>
        <taxon>Alteromonadales</taxon>
        <taxon>Shewanellaceae</taxon>
        <taxon>Shewanella</taxon>
    </lineage>
</organism>
<keyword evidence="1" id="KW-0812">Transmembrane</keyword>
<accession>Q12K78</accession>
<protein>
    <recommendedName>
        <fullName evidence="4">DUF4402 domain-containing protein</fullName>
    </recommendedName>
</protein>
<evidence type="ECO:0008006" key="4">
    <source>
        <dbReference type="Google" id="ProtNLM"/>
    </source>
</evidence>
<dbReference type="KEGG" id="sdn:Sden_2869"/>
<proteinExistence type="predicted"/>
<evidence type="ECO:0000313" key="2">
    <source>
        <dbReference type="EMBL" id="ABE56148.1"/>
    </source>
</evidence>
<name>Q12K78_SHEDO</name>
<keyword evidence="1" id="KW-1133">Transmembrane helix</keyword>
<feature type="transmembrane region" description="Helical" evidence="1">
    <location>
        <begin position="70"/>
        <end position="88"/>
    </location>
</feature>
<evidence type="ECO:0000256" key="1">
    <source>
        <dbReference type="SAM" id="Phobius"/>
    </source>
</evidence>
<dbReference type="AlphaFoldDB" id="Q12K78"/>
<dbReference type="EMBL" id="CP000302">
    <property type="protein sequence ID" value="ABE56148.1"/>
    <property type="molecule type" value="Genomic_DNA"/>
</dbReference>
<dbReference type="HOGENOM" id="CLU_108500_0_0_6"/>
<evidence type="ECO:0000313" key="3">
    <source>
        <dbReference type="Proteomes" id="UP000001982"/>
    </source>
</evidence>
<dbReference type="Proteomes" id="UP000001982">
    <property type="component" value="Chromosome"/>
</dbReference>
<reference evidence="2 3" key="1">
    <citation type="submission" date="2006-03" db="EMBL/GenBank/DDBJ databases">
        <title>Complete sequence of Shewanella denitrificans OS217.</title>
        <authorList>
            <consortium name="US DOE Joint Genome Institute"/>
            <person name="Copeland A."/>
            <person name="Lucas S."/>
            <person name="Lapidus A."/>
            <person name="Barry K."/>
            <person name="Detter J.C."/>
            <person name="Glavina del Rio T."/>
            <person name="Hammon N."/>
            <person name="Israni S."/>
            <person name="Dalin E."/>
            <person name="Tice H."/>
            <person name="Pitluck S."/>
            <person name="Brettin T."/>
            <person name="Bruce D."/>
            <person name="Han C."/>
            <person name="Tapia R."/>
            <person name="Gilna P."/>
            <person name="Kiss H."/>
            <person name="Schmutz J."/>
            <person name="Larimer F."/>
            <person name="Land M."/>
            <person name="Hauser L."/>
            <person name="Kyrpides N."/>
            <person name="Lykidis A."/>
            <person name="Richardson P."/>
        </authorList>
    </citation>
    <scope>NUCLEOTIDE SEQUENCE [LARGE SCALE GENOMIC DNA]</scope>
    <source>
        <strain evidence="3">OS217 / ATCC BAA-1090 / DSM 15013</strain>
    </source>
</reference>
<gene>
    <name evidence="2" type="ordered locus">Sden_2869</name>
</gene>